<keyword evidence="1" id="KW-0479">Metal-binding</keyword>
<dbReference type="GO" id="GO:0043565">
    <property type="term" value="F:sequence-specific DNA binding"/>
    <property type="evidence" value="ECO:0007669"/>
    <property type="project" value="InterPro"/>
</dbReference>
<dbReference type="AlphaFoldDB" id="A0AAN4ZFC3"/>
<reference evidence="13" key="1">
    <citation type="submission" date="2022-10" db="EMBL/GenBank/DDBJ databases">
        <title>Genome assembly of Pristionchus species.</title>
        <authorList>
            <person name="Yoshida K."/>
            <person name="Sommer R.J."/>
        </authorList>
    </citation>
    <scope>NUCLEOTIDE SEQUENCE [LARGE SCALE GENOMIC DNA]</scope>
    <source>
        <strain evidence="13">RS5460</strain>
    </source>
</reference>
<dbReference type="InterPro" id="IPR035500">
    <property type="entry name" value="NHR-like_dom_sf"/>
</dbReference>
<sequence length="393" mass="44918">AMLSLFSLRLLVVFPTLSAMDESAGSSPGNMRNCLICEVPINEVHMGIDACRACSVFYKRTLKLNKEWLKCKSGTEDCIELKPTTSCRKCRFRKFSEVLAQSSHPINVKDDIESDTDLSSQPSTSFLDHDSFSLIPISPSETPLLDRLKNGYSFVCVVRKTGEVPLIPHDFKPTPEMIENNDMHFFAMTYPLIIPTAQVHVTALFDFGNAIFDDFRTLSNHEKLEMVMASFKVIVLLDTAYRSVHYFPDCDTRLASYMFTANDEGTEAFLDTCPIEINKEELAREFQSNSKKLTKMKEHLQLLAPTDFEFALLYGLSFWSNEVSLACEDKTIMVEKNRKSIMDELHTMYKQQGRHDYAARLGELMCLLTNIEEICRLAQVDLELYKLMNIFNF</sequence>
<keyword evidence="7" id="KW-0675">Receptor</keyword>
<dbReference type="Gene3D" id="3.30.50.10">
    <property type="entry name" value="Erythroid Transcription Factor GATA-1, subunit A"/>
    <property type="match status" value="1"/>
</dbReference>
<name>A0AAN4ZFC3_9BILA</name>
<dbReference type="Gene3D" id="1.10.565.10">
    <property type="entry name" value="Retinoid X Receptor"/>
    <property type="match status" value="1"/>
</dbReference>
<evidence type="ECO:0000259" key="11">
    <source>
        <dbReference type="PROSITE" id="PS51843"/>
    </source>
</evidence>
<dbReference type="SMART" id="SM00430">
    <property type="entry name" value="HOLI"/>
    <property type="match status" value="1"/>
</dbReference>
<dbReference type="InterPro" id="IPR000536">
    <property type="entry name" value="Nucl_hrmn_rcpt_lig-bd"/>
</dbReference>
<evidence type="ECO:0000256" key="2">
    <source>
        <dbReference type="ARBA" id="ARBA00022771"/>
    </source>
</evidence>
<evidence type="ECO:0000256" key="4">
    <source>
        <dbReference type="ARBA" id="ARBA00023015"/>
    </source>
</evidence>
<proteinExistence type="predicted"/>
<feature type="signal peptide" evidence="9">
    <location>
        <begin position="1"/>
        <end position="19"/>
    </location>
</feature>
<dbReference type="InterPro" id="IPR013088">
    <property type="entry name" value="Znf_NHR/GATA"/>
</dbReference>
<evidence type="ECO:0000256" key="3">
    <source>
        <dbReference type="ARBA" id="ARBA00022833"/>
    </source>
</evidence>
<dbReference type="InterPro" id="IPR001628">
    <property type="entry name" value="Znf_hrmn_rcpt"/>
</dbReference>
<dbReference type="EMBL" id="BTRK01000003">
    <property type="protein sequence ID" value="GMR39751.1"/>
    <property type="molecule type" value="Genomic_DNA"/>
</dbReference>
<evidence type="ECO:0000313" key="12">
    <source>
        <dbReference type="EMBL" id="GMR39751.1"/>
    </source>
</evidence>
<dbReference type="Pfam" id="PF00104">
    <property type="entry name" value="Hormone_recep"/>
    <property type="match status" value="1"/>
</dbReference>
<dbReference type="Proteomes" id="UP001328107">
    <property type="component" value="Unassembled WGS sequence"/>
</dbReference>
<evidence type="ECO:0000256" key="5">
    <source>
        <dbReference type="ARBA" id="ARBA00023125"/>
    </source>
</evidence>
<evidence type="ECO:0008006" key="14">
    <source>
        <dbReference type="Google" id="ProtNLM"/>
    </source>
</evidence>
<dbReference type="SMART" id="SM00399">
    <property type="entry name" value="ZnF_C4"/>
    <property type="match status" value="1"/>
</dbReference>
<feature type="domain" description="Nuclear receptor" evidence="10">
    <location>
        <begin position="31"/>
        <end position="108"/>
    </location>
</feature>
<dbReference type="PANTHER" id="PTHR46011:SF6">
    <property type="entry name" value="HIGH ZINC ACTIVATED NUCLEAR RECEPTOR PROTEIN"/>
    <property type="match status" value="1"/>
</dbReference>
<feature type="domain" description="NR LBD" evidence="11">
    <location>
        <begin position="101"/>
        <end position="393"/>
    </location>
</feature>
<evidence type="ECO:0000313" key="13">
    <source>
        <dbReference type="Proteomes" id="UP001328107"/>
    </source>
</evidence>
<keyword evidence="13" id="KW-1185">Reference proteome</keyword>
<dbReference type="PANTHER" id="PTHR46011">
    <property type="entry name" value="NUCLEAR HORMONE RECEPTOR FAMILY MEMBER NHR-86-RELATED"/>
    <property type="match status" value="1"/>
</dbReference>
<comment type="caution">
    <text evidence="12">The sequence shown here is derived from an EMBL/GenBank/DDBJ whole genome shotgun (WGS) entry which is preliminary data.</text>
</comment>
<keyword evidence="4" id="KW-0805">Transcription regulation</keyword>
<keyword evidence="5" id="KW-0238">DNA-binding</keyword>
<keyword evidence="9" id="KW-0732">Signal</keyword>
<feature type="chain" id="PRO_5043039751" description="Nuclear receptor" evidence="9">
    <location>
        <begin position="20"/>
        <end position="393"/>
    </location>
</feature>
<accession>A0AAN4ZFC3</accession>
<keyword evidence="8" id="KW-0539">Nucleus</keyword>
<dbReference type="GO" id="GO:0005634">
    <property type="term" value="C:nucleus"/>
    <property type="evidence" value="ECO:0007669"/>
    <property type="project" value="TreeGrafter"/>
</dbReference>
<protein>
    <recommendedName>
        <fullName evidence="14">Nuclear receptor</fullName>
    </recommendedName>
</protein>
<dbReference type="SUPFAM" id="SSF57716">
    <property type="entry name" value="Glucocorticoid receptor-like (DNA-binding domain)"/>
    <property type="match status" value="1"/>
</dbReference>
<organism evidence="12 13">
    <name type="scientific">Pristionchus mayeri</name>
    <dbReference type="NCBI Taxonomy" id="1317129"/>
    <lineage>
        <taxon>Eukaryota</taxon>
        <taxon>Metazoa</taxon>
        <taxon>Ecdysozoa</taxon>
        <taxon>Nematoda</taxon>
        <taxon>Chromadorea</taxon>
        <taxon>Rhabditida</taxon>
        <taxon>Rhabditina</taxon>
        <taxon>Diplogasteromorpha</taxon>
        <taxon>Diplogasteroidea</taxon>
        <taxon>Neodiplogasteridae</taxon>
        <taxon>Pristionchus</taxon>
    </lineage>
</organism>
<gene>
    <name evidence="12" type="ORF">PMAYCL1PPCAC_09946</name>
</gene>
<feature type="non-terminal residue" evidence="12">
    <location>
        <position position="1"/>
    </location>
</feature>
<dbReference type="GO" id="GO:0003700">
    <property type="term" value="F:DNA-binding transcription factor activity"/>
    <property type="evidence" value="ECO:0007669"/>
    <property type="project" value="InterPro"/>
</dbReference>
<evidence type="ECO:0000259" key="10">
    <source>
        <dbReference type="PROSITE" id="PS51030"/>
    </source>
</evidence>
<evidence type="ECO:0000256" key="1">
    <source>
        <dbReference type="ARBA" id="ARBA00022723"/>
    </source>
</evidence>
<evidence type="ECO:0000256" key="8">
    <source>
        <dbReference type="ARBA" id="ARBA00023242"/>
    </source>
</evidence>
<dbReference type="SUPFAM" id="SSF48508">
    <property type="entry name" value="Nuclear receptor ligand-binding domain"/>
    <property type="match status" value="1"/>
</dbReference>
<keyword evidence="6" id="KW-0804">Transcription</keyword>
<evidence type="ECO:0000256" key="6">
    <source>
        <dbReference type="ARBA" id="ARBA00023163"/>
    </source>
</evidence>
<evidence type="ECO:0000256" key="9">
    <source>
        <dbReference type="SAM" id="SignalP"/>
    </source>
</evidence>
<dbReference type="PROSITE" id="PS51843">
    <property type="entry name" value="NR_LBD"/>
    <property type="match status" value="1"/>
</dbReference>
<keyword evidence="2" id="KW-0863">Zinc-finger</keyword>
<dbReference type="Pfam" id="PF00105">
    <property type="entry name" value="zf-C4"/>
    <property type="match status" value="1"/>
</dbReference>
<keyword evidence="3" id="KW-0862">Zinc</keyword>
<evidence type="ECO:0000256" key="7">
    <source>
        <dbReference type="ARBA" id="ARBA00023170"/>
    </source>
</evidence>
<dbReference type="PROSITE" id="PS51030">
    <property type="entry name" value="NUCLEAR_REC_DBD_2"/>
    <property type="match status" value="1"/>
</dbReference>
<dbReference type="GO" id="GO:0008270">
    <property type="term" value="F:zinc ion binding"/>
    <property type="evidence" value="ECO:0007669"/>
    <property type="project" value="UniProtKB-KW"/>
</dbReference>